<keyword evidence="5" id="KW-1185">Reference proteome</keyword>
<dbReference type="PANTHER" id="PTHR11496:SF83">
    <property type="entry name" value="HYDROXYACID-OXOACID TRANSHYDROGENASE, MITOCHONDRIAL"/>
    <property type="match status" value="1"/>
</dbReference>
<evidence type="ECO:0000313" key="4">
    <source>
        <dbReference type="EMBL" id="SPT70469.1"/>
    </source>
</evidence>
<feature type="domain" description="Alcohol dehydrogenase iron-type/glycerol dehydrogenase GldA" evidence="2">
    <location>
        <begin position="31"/>
        <end position="165"/>
    </location>
</feature>
<evidence type="ECO:0000313" key="5">
    <source>
        <dbReference type="Proteomes" id="UP000250086"/>
    </source>
</evidence>
<dbReference type="InterPro" id="IPR001670">
    <property type="entry name" value="ADH_Fe/GldA"/>
</dbReference>
<sequence length="373" mass="41182">MSIRKAFRSKTEIVSLKTMSETLSFVRVQSDDLILTTKNIYDIFLQSSLKNNKILFREDYGTGQILDTTVDKIAKDAGASYKRVIGIGPGSVMELAKLLSLEKFSPFADIYHQRFALKKIRDLILIPSTPGTGTEVTPYCAVVMSSLGVQTVLNDDCLYADYALLCPELLEDLPFKAMASSSFDSFVHAFESYLSPLATPFSKTMSLKAMEIIIKAWSSIACNGAGALNDNIALLQQAGTMAGIGYANAGCAAIHATAYPLAVRLSLSHGESNYITFFEIVKIYKEKKAIGSLDDIECMACEILDCKKDESFAYLERLCNNILSRKKLSALGMKENQILEFTDMVMTRQHMLIANGYVQLSPGEIADVYKNLF</sequence>
<dbReference type="Pfam" id="PF25137">
    <property type="entry name" value="ADH_Fe_C"/>
    <property type="match status" value="1"/>
</dbReference>
<dbReference type="EMBL" id="UAPV01000001">
    <property type="protein sequence ID" value="SPT70469.1"/>
    <property type="molecule type" value="Genomic_DNA"/>
</dbReference>
<dbReference type="GO" id="GO:0004022">
    <property type="term" value="F:alcohol dehydrogenase (NAD+) activity"/>
    <property type="evidence" value="ECO:0007669"/>
    <property type="project" value="TreeGrafter"/>
</dbReference>
<proteinExistence type="predicted"/>
<evidence type="ECO:0000259" key="2">
    <source>
        <dbReference type="Pfam" id="PF00465"/>
    </source>
</evidence>
<dbReference type="InterPro" id="IPR039697">
    <property type="entry name" value="Alcohol_dehydrogenase_Fe"/>
</dbReference>
<dbReference type="Proteomes" id="UP000250086">
    <property type="component" value="Unassembled WGS sequence"/>
</dbReference>
<protein>
    <submittedName>
        <fullName evidence="4">Aldehyde-alcohol dehydrogenase</fullName>
    </submittedName>
</protein>
<keyword evidence="1" id="KW-0560">Oxidoreductase</keyword>
<feature type="domain" description="Fe-containing alcohol dehydrogenase-like C-terminal" evidence="3">
    <location>
        <begin position="179"/>
        <end position="372"/>
    </location>
</feature>
<dbReference type="Pfam" id="PF00465">
    <property type="entry name" value="Fe-ADH"/>
    <property type="match status" value="1"/>
</dbReference>
<accession>A0A2X0V5N5</accession>
<gene>
    <name evidence="4" type="primary">adhE</name>
    <name evidence="4" type="ORF">NCTC13093_01884</name>
</gene>
<dbReference type="RefSeq" id="WP_113744535.1">
    <property type="nucleotide sequence ID" value="NZ_UAPU01000005.1"/>
</dbReference>
<dbReference type="Gene3D" id="3.40.50.1970">
    <property type="match status" value="1"/>
</dbReference>
<dbReference type="InterPro" id="IPR056798">
    <property type="entry name" value="ADH_Fe_C"/>
</dbReference>
<organism evidence="4 5">
    <name type="scientific">Anaerobiospirillum thomasii</name>
    <dbReference type="NCBI Taxonomy" id="179995"/>
    <lineage>
        <taxon>Bacteria</taxon>
        <taxon>Pseudomonadati</taxon>
        <taxon>Pseudomonadota</taxon>
        <taxon>Gammaproteobacteria</taxon>
        <taxon>Aeromonadales</taxon>
        <taxon>Succinivibrionaceae</taxon>
        <taxon>Anaerobiospirillum</taxon>
    </lineage>
</organism>
<dbReference type="AlphaFoldDB" id="A0A2X0V5N5"/>
<dbReference type="Gene3D" id="1.20.1090.10">
    <property type="entry name" value="Dehydroquinate synthase-like - alpha domain"/>
    <property type="match status" value="1"/>
</dbReference>
<evidence type="ECO:0000259" key="3">
    <source>
        <dbReference type="Pfam" id="PF25137"/>
    </source>
</evidence>
<dbReference type="GO" id="GO:0046872">
    <property type="term" value="F:metal ion binding"/>
    <property type="evidence" value="ECO:0007669"/>
    <property type="project" value="InterPro"/>
</dbReference>
<dbReference type="OrthoDB" id="9815791at2"/>
<dbReference type="SUPFAM" id="SSF56796">
    <property type="entry name" value="Dehydroquinate synthase-like"/>
    <property type="match status" value="1"/>
</dbReference>
<dbReference type="PANTHER" id="PTHR11496">
    <property type="entry name" value="ALCOHOL DEHYDROGENASE"/>
    <property type="match status" value="1"/>
</dbReference>
<name>A0A2X0V5N5_9GAMM</name>
<reference evidence="4 5" key="1">
    <citation type="submission" date="2018-06" db="EMBL/GenBank/DDBJ databases">
        <authorList>
            <consortium name="Pathogen Informatics"/>
            <person name="Doyle S."/>
        </authorList>
    </citation>
    <scope>NUCLEOTIDE SEQUENCE [LARGE SCALE GENOMIC DNA]</scope>
    <source>
        <strain evidence="4 5">NCTC13093</strain>
    </source>
</reference>
<evidence type="ECO:0000256" key="1">
    <source>
        <dbReference type="ARBA" id="ARBA00023002"/>
    </source>
</evidence>